<reference evidence="1 2" key="1">
    <citation type="submission" date="2019-05" db="EMBL/GenBank/DDBJ databases">
        <title>Another draft genome of Portunus trituberculatus and its Hox gene families provides insights of decapod evolution.</title>
        <authorList>
            <person name="Jeong J.-H."/>
            <person name="Song I."/>
            <person name="Kim S."/>
            <person name="Choi T."/>
            <person name="Kim D."/>
            <person name="Ryu S."/>
            <person name="Kim W."/>
        </authorList>
    </citation>
    <scope>NUCLEOTIDE SEQUENCE [LARGE SCALE GENOMIC DNA]</scope>
    <source>
        <tissue evidence="1">Muscle</tissue>
    </source>
</reference>
<dbReference type="Proteomes" id="UP000324222">
    <property type="component" value="Unassembled WGS sequence"/>
</dbReference>
<name>A0A5B7G815_PORTR</name>
<dbReference type="AlphaFoldDB" id="A0A5B7G815"/>
<sequence>MTQYTNTSPVTQRYYYQVLSYASVVPLSLHFTPLLPRLAVIPQPPHRVTRFDCRLGFLTRGNGFLADGL</sequence>
<organism evidence="1 2">
    <name type="scientific">Portunus trituberculatus</name>
    <name type="common">Swimming crab</name>
    <name type="synonym">Neptunus trituberculatus</name>
    <dbReference type="NCBI Taxonomy" id="210409"/>
    <lineage>
        <taxon>Eukaryota</taxon>
        <taxon>Metazoa</taxon>
        <taxon>Ecdysozoa</taxon>
        <taxon>Arthropoda</taxon>
        <taxon>Crustacea</taxon>
        <taxon>Multicrustacea</taxon>
        <taxon>Malacostraca</taxon>
        <taxon>Eumalacostraca</taxon>
        <taxon>Eucarida</taxon>
        <taxon>Decapoda</taxon>
        <taxon>Pleocyemata</taxon>
        <taxon>Brachyura</taxon>
        <taxon>Eubrachyura</taxon>
        <taxon>Portunoidea</taxon>
        <taxon>Portunidae</taxon>
        <taxon>Portuninae</taxon>
        <taxon>Portunus</taxon>
    </lineage>
</organism>
<proteinExistence type="predicted"/>
<comment type="caution">
    <text evidence="1">The sequence shown here is derived from an EMBL/GenBank/DDBJ whole genome shotgun (WGS) entry which is preliminary data.</text>
</comment>
<keyword evidence="2" id="KW-1185">Reference proteome</keyword>
<accession>A0A5B7G815</accession>
<evidence type="ECO:0000313" key="2">
    <source>
        <dbReference type="Proteomes" id="UP000324222"/>
    </source>
</evidence>
<dbReference type="EMBL" id="VSRR010011752">
    <property type="protein sequence ID" value="MPC53596.1"/>
    <property type="molecule type" value="Genomic_DNA"/>
</dbReference>
<gene>
    <name evidence="1" type="ORF">E2C01_047497</name>
</gene>
<evidence type="ECO:0000313" key="1">
    <source>
        <dbReference type="EMBL" id="MPC53596.1"/>
    </source>
</evidence>
<protein>
    <submittedName>
        <fullName evidence="1">Uncharacterized protein</fullName>
    </submittedName>
</protein>